<dbReference type="Proteomes" id="UP000243515">
    <property type="component" value="Unassembled WGS sequence"/>
</dbReference>
<dbReference type="AlphaFoldDB" id="A0A232LSF3"/>
<name>A0A232LSF3_9EURO</name>
<dbReference type="EMBL" id="NPHW01005121">
    <property type="protein sequence ID" value="OXV07090.1"/>
    <property type="molecule type" value="Genomic_DNA"/>
</dbReference>
<reference evidence="1 2" key="1">
    <citation type="journal article" date="2015" name="Environ. Microbiol.">
        <title>Metagenome sequence of Elaphomyces granulatus from sporocarp tissue reveals Ascomycota ectomycorrhizal fingerprints of genome expansion and a Proteobacteria-rich microbiome.</title>
        <authorList>
            <person name="Quandt C.A."/>
            <person name="Kohler A."/>
            <person name="Hesse C.N."/>
            <person name="Sharpton T.J."/>
            <person name="Martin F."/>
            <person name="Spatafora J.W."/>
        </authorList>
    </citation>
    <scope>NUCLEOTIDE SEQUENCE [LARGE SCALE GENOMIC DNA]</scope>
    <source>
        <strain evidence="1 2">OSC145934</strain>
    </source>
</reference>
<evidence type="ECO:0000313" key="2">
    <source>
        <dbReference type="Proteomes" id="UP000243515"/>
    </source>
</evidence>
<keyword evidence="2" id="KW-1185">Reference proteome</keyword>
<evidence type="ECO:0000313" key="1">
    <source>
        <dbReference type="EMBL" id="OXV07090.1"/>
    </source>
</evidence>
<comment type="caution">
    <text evidence="1">The sequence shown here is derived from an EMBL/GenBank/DDBJ whole genome shotgun (WGS) entry which is preliminary data.</text>
</comment>
<organism evidence="1 2">
    <name type="scientific">Elaphomyces granulatus</name>
    <dbReference type="NCBI Taxonomy" id="519963"/>
    <lineage>
        <taxon>Eukaryota</taxon>
        <taxon>Fungi</taxon>
        <taxon>Dikarya</taxon>
        <taxon>Ascomycota</taxon>
        <taxon>Pezizomycotina</taxon>
        <taxon>Eurotiomycetes</taxon>
        <taxon>Eurotiomycetidae</taxon>
        <taxon>Eurotiales</taxon>
        <taxon>Elaphomycetaceae</taxon>
        <taxon>Elaphomyces</taxon>
    </lineage>
</organism>
<sequence>MAPHVQRSLPTKKSRETIFKEIINQCKLDSGFDTQSSDLELVYCNVNPTDGQVIAESLKADSIFERSRGRINYNPVTEVLRVKIMTSEIHEAPVRWLNTEFGHMMRTGWLTAGEIELMDFGSPGPEFHGFQGRYIGAKKTADWICRADTDRFPRILVEVGWTEIFPRLRQDKDLWIRGAADVQLVILVNWNKLRHGRVNGTVEVWGRDNAGDPMLIHEEQIFPGGGNQVIPLTRGQIFGNSLLPNRNANDVWNLEVSRLRVKAGEKLAAMSLTPAT</sequence>
<gene>
    <name evidence="1" type="ORF">Egran_05145</name>
</gene>
<protein>
    <submittedName>
        <fullName evidence="1">Uncharacterized protein</fullName>
    </submittedName>
</protein>
<accession>A0A232LSF3</accession>
<dbReference type="OrthoDB" id="76567at2759"/>
<proteinExistence type="predicted"/>